<dbReference type="GO" id="GO:0016301">
    <property type="term" value="F:kinase activity"/>
    <property type="evidence" value="ECO:0007669"/>
    <property type="project" value="UniProtKB-KW"/>
</dbReference>
<comment type="caution">
    <text evidence="7">Lacks conserved residue(s) required for the propagation of feature annotation.</text>
</comment>
<evidence type="ECO:0000256" key="5">
    <source>
        <dbReference type="ARBA" id="ARBA00022840"/>
    </source>
</evidence>
<keyword evidence="7" id="KW-0479">Metal-binding</keyword>
<dbReference type="Pfam" id="PF01202">
    <property type="entry name" value="SKI"/>
    <property type="match status" value="1"/>
</dbReference>
<accession>A0ABP9CV40</accession>
<evidence type="ECO:0000256" key="6">
    <source>
        <dbReference type="ARBA" id="ARBA00023141"/>
    </source>
</evidence>
<feature type="binding site" evidence="7">
    <location>
        <position position="14"/>
    </location>
    <ligand>
        <name>Mg(2+)</name>
        <dbReference type="ChEBI" id="CHEBI:18420"/>
    </ligand>
</feature>
<evidence type="ECO:0000256" key="3">
    <source>
        <dbReference type="ARBA" id="ARBA00022741"/>
    </source>
</evidence>
<evidence type="ECO:0000313" key="8">
    <source>
        <dbReference type="EMBL" id="GAA4819462.1"/>
    </source>
</evidence>
<comment type="catalytic activity">
    <reaction evidence="7">
        <text>shikimate + ATP = 3-phosphoshikimate + ADP + H(+)</text>
        <dbReference type="Rhea" id="RHEA:13121"/>
        <dbReference type="ChEBI" id="CHEBI:15378"/>
        <dbReference type="ChEBI" id="CHEBI:30616"/>
        <dbReference type="ChEBI" id="CHEBI:36208"/>
        <dbReference type="ChEBI" id="CHEBI:145989"/>
        <dbReference type="ChEBI" id="CHEBI:456216"/>
        <dbReference type="EC" id="2.7.1.71"/>
    </reaction>
</comment>
<keyword evidence="9" id="KW-1185">Reference proteome</keyword>
<feature type="binding site" evidence="7">
    <location>
        <position position="79"/>
    </location>
    <ligand>
        <name>substrate</name>
    </ligand>
</feature>
<dbReference type="RefSeq" id="WP_345278350.1">
    <property type="nucleotide sequence ID" value="NZ_BAABJW010000018.1"/>
</dbReference>
<comment type="caution">
    <text evidence="8">The sequence shown here is derived from an EMBL/GenBank/DDBJ whole genome shotgun (WGS) entry which is preliminary data.</text>
</comment>
<evidence type="ECO:0000256" key="1">
    <source>
        <dbReference type="ARBA" id="ARBA00022605"/>
    </source>
</evidence>
<comment type="subunit">
    <text evidence="7">Monomer.</text>
</comment>
<reference evidence="9" key="1">
    <citation type="journal article" date="2019" name="Int. J. Syst. Evol. Microbiol.">
        <title>The Global Catalogue of Microorganisms (GCM) 10K type strain sequencing project: providing services to taxonomists for standard genome sequencing and annotation.</title>
        <authorList>
            <consortium name="The Broad Institute Genomics Platform"/>
            <consortium name="The Broad Institute Genome Sequencing Center for Infectious Disease"/>
            <person name="Wu L."/>
            <person name="Ma J."/>
        </authorList>
    </citation>
    <scope>NUCLEOTIDE SEQUENCE [LARGE SCALE GENOMIC DNA]</scope>
    <source>
        <strain evidence="9">JCM 18325</strain>
    </source>
</reference>
<feature type="binding site" evidence="7">
    <location>
        <position position="32"/>
    </location>
    <ligand>
        <name>substrate</name>
    </ligand>
</feature>
<keyword evidence="7" id="KW-0963">Cytoplasm</keyword>
<keyword evidence="4 7" id="KW-0418">Kinase</keyword>
<dbReference type="PRINTS" id="PR01100">
    <property type="entry name" value="SHIKIMTKNASE"/>
</dbReference>
<dbReference type="PANTHER" id="PTHR21087">
    <property type="entry name" value="SHIKIMATE KINASE"/>
    <property type="match status" value="1"/>
</dbReference>
<comment type="subcellular location">
    <subcellularLocation>
        <location evidence="7">Cytoplasm</location>
    </subcellularLocation>
</comment>
<organism evidence="8 9">
    <name type="scientific">Litoribaculum gwangyangense</name>
    <dbReference type="NCBI Taxonomy" id="1130722"/>
    <lineage>
        <taxon>Bacteria</taxon>
        <taxon>Pseudomonadati</taxon>
        <taxon>Bacteroidota</taxon>
        <taxon>Flavobacteriia</taxon>
        <taxon>Flavobacteriales</taxon>
        <taxon>Flavobacteriaceae</taxon>
        <taxon>Litoribaculum</taxon>
    </lineage>
</organism>
<comment type="function">
    <text evidence="7">Catalyzes the specific phosphorylation of the 3-hydroxyl group of shikimic acid using ATP as a cosubstrate.</text>
</comment>
<dbReference type="EMBL" id="BAABJW010000018">
    <property type="protein sequence ID" value="GAA4819462.1"/>
    <property type="molecule type" value="Genomic_DNA"/>
</dbReference>
<dbReference type="CDD" id="cd00464">
    <property type="entry name" value="SK"/>
    <property type="match status" value="1"/>
</dbReference>
<protein>
    <recommendedName>
        <fullName evidence="7">Shikimate kinase</fullName>
        <shortName evidence="7">SK</shortName>
        <ecNumber evidence="7">2.7.1.71</ecNumber>
    </recommendedName>
</protein>
<dbReference type="InterPro" id="IPR027417">
    <property type="entry name" value="P-loop_NTPase"/>
</dbReference>
<dbReference type="InterPro" id="IPR000623">
    <property type="entry name" value="Shikimate_kinase/TSH1"/>
</dbReference>
<gene>
    <name evidence="7" type="primary">aroK</name>
    <name evidence="8" type="ORF">GCM10023330_30220</name>
</gene>
<evidence type="ECO:0000256" key="4">
    <source>
        <dbReference type="ARBA" id="ARBA00022777"/>
    </source>
</evidence>
<dbReference type="SUPFAM" id="SSF52540">
    <property type="entry name" value="P-loop containing nucleoside triphosphate hydrolases"/>
    <property type="match status" value="1"/>
</dbReference>
<keyword evidence="6 7" id="KW-0057">Aromatic amino acid biosynthesis</keyword>
<feature type="binding site" evidence="7">
    <location>
        <position position="143"/>
    </location>
    <ligand>
        <name>substrate</name>
    </ligand>
</feature>
<keyword evidence="3 7" id="KW-0547">Nucleotide-binding</keyword>
<keyword evidence="2 7" id="KW-0808">Transferase</keyword>
<feature type="binding site" evidence="7">
    <location>
        <position position="120"/>
    </location>
    <ligand>
        <name>ATP</name>
        <dbReference type="ChEBI" id="CHEBI:30616"/>
    </ligand>
</feature>
<comment type="cofactor">
    <cofactor evidence="7">
        <name>Mg(2+)</name>
        <dbReference type="ChEBI" id="CHEBI:18420"/>
    </cofactor>
    <text evidence="7">Binds 1 Mg(2+) ion per subunit.</text>
</comment>
<name>A0ABP9CV40_9FLAO</name>
<proteinExistence type="inferred from homology"/>
<dbReference type="Gene3D" id="3.40.50.300">
    <property type="entry name" value="P-loop containing nucleotide triphosphate hydrolases"/>
    <property type="match status" value="1"/>
</dbReference>
<evidence type="ECO:0000313" key="9">
    <source>
        <dbReference type="Proteomes" id="UP001501433"/>
    </source>
</evidence>
<comment type="pathway">
    <text evidence="7">Metabolic intermediate biosynthesis; chorismate biosynthesis; chorismate from D-erythrose 4-phosphate and phosphoenolpyruvate: step 5/7.</text>
</comment>
<keyword evidence="7" id="KW-0460">Magnesium</keyword>
<dbReference type="InterPro" id="IPR031322">
    <property type="entry name" value="Shikimate/glucono_kinase"/>
</dbReference>
<keyword evidence="5 7" id="KW-0067">ATP-binding</keyword>
<comment type="similarity">
    <text evidence="7">Belongs to the shikimate kinase family.</text>
</comment>
<evidence type="ECO:0000256" key="2">
    <source>
        <dbReference type="ARBA" id="ARBA00022679"/>
    </source>
</evidence>
<keyword evidence="1 7" id="KW-0028">Amino-acid biosynthesis</keyword>
<dbReference type="PANTHER" id="PTHR21087:SF16">
    <property type="entry name" value="SHIKIMATE KINASE 1, CHLOROPLASTIC"/>
    <property type="match status" value="1"/>
</dbReference>
<dbReference type="EC" id="2.7.1.71" evidence="7"/>
<dbReference type="Proteomes" id="UP001501433">
    <property type="component" value="Unassembled WGS sequence"/>
</dbReference>
<evidence type="ECO:0000256" key="7">
    <source>
        <dbReference type="HAMAP-Rule" id="MF_00109"/>
    </source>
</evidence>
<feature type="binding site" evidence="7">
    <location>
        <begin position="10"/>
        <end position="15"/>
    </location>
    <ligand>
        <name>ATP</name>
        <dbReference type="ChEBI" id="CHEBI:30616"/>
    </ligand>
</feature>
<dbReference type="HAMAP" id="MF_00109">
    <property type="entry name" value="Shikimate_kinase"/>
    <property type="match status" value="1"/>
</dbReference>
<feature type="binding site" evidence="7">
    <location>
        <position position="56"/>
    </location>
    <ligand>
        <name>substrate</name>
    </ligand>
</feature>
<sequence>MILVLIGYMASGKSTLGIILAEKLNYDFIDLDDYIEEKEGLTVADIFKIRGEIYFRKQETFYLEQVLQTEKNIILSLGGGTPCFGNNMQLILNAENSKSVYLKASIPQLVKKLFKKKSKRPLIAHIETKEALTEFIGKHLFERVQFYNQAEIQINTDHKSKNKIVKEILSKLF</sequence>